<keyword evidence="5" id="KW-1185">Reference proteome</keyword>
<keyword evidence="1 3" id="KW-0547">Nucleotide-binding</keyword>
<dbReference type="STRING" id="69332.A0A388L0X1"/>
<dbReference type="Proteomes" id="UP000265515">
    <property type="component" value="Unassembled WGS sequence"/>
</dbReference>
<sequence>MTVNEFPVWDRKRYAMEDNPVIGIDLGTSYCCVAIFRNIDDIEIVPNDLGHRTTPSYVAFTSEGDCLVGDAAKKHSMTNPKEAIFEVKRLMGQSFNDAIVQQDAKKWPFTVSSGPRGEVVLNVPEAPAGRQSSFRPEEISTLLLKKMKEIAEDFNCGRTIKDAVITVPAYFSHSQRKATMAAGVGAGLNVLRLMSEPTAAALAYGHQRLIRRGPVEKNILVFDLGGGTFDVSIVTVKAGPDEDCSFVVRATAGDSHLGGSDIDHRLLQHVTKRFESQVHGVDLLTNHKILPRLKQAVVDAKHVLSGKGVTVANVNLDYREDVLSMKLGRLELEELNKDLFLRCVMIVEQALSDAKMGKDDISEVVLAGGSTRIPMVQEMLTAFFGKAPIKSVNPDEVVAFGAAVQAGLLARSDKCAEASISVHDVTSASVGLICSGMESKFGVMAVVIPRDSSLPATGSRKYVLEDGEKAVTAWLYEGERALCRKNRLLGELTMDDFMGGEAPQEAAWKVAVKIDAHGILHATLEALAHHKNIGRKVETTVT</sequence>
<dbReference type="InterPro" id="IPR043129">
    <property type="entry name" value="ATPase_NBD"/>
</dbReference>
<comment type="caution">
    <text evidence="4">The sequence shown here is derived from an EMBL/GenBank/DDBJ whole genome shotgun (WGS) entry which is preliminary data.</text>
</comment>
<dbReference type="FunFam" id="3.90.640.10:FF:000003">
    <property type="entry name" value="Molecular chaperone DnaK"/>
    <property type="match status" value="1"/>
</dbReference>
<evidence type="ECO:0000256" key="1">
    <source>
        <dbReference type="ARBA" id="ARBA00022741"/>
    </source>
</evidence>
<dbReference type="PROSITE" id="PS00297">
    <property type="entry name" value="HSP70_1"/>
    <property type="match status" value="1"/>
</dbReference>
<dbReference type="Gramene" id="GBG75950">
    <property type="protein sequence ID" value="GBG75950"/>
    <property type="gene ID" value="CBR_g21192"/>
</dbReference>
<dbReference type="GO" id="GO:0005524">
    <property type="term" value="F:ATP binding"/>
    <property type="evidence" value="ECO:0007669"/>
    <property type="project" value="UniProtKB-KW"/>
</dbReference>
<evidence type="ECO:0000313" key="4">
    <source>
        <dbReference type="EMBL" id="GBG75950.1"/>
    </source>
</evidence>
<accession>A0A388L0X1</accession>
<dbReference type="SUPFAM" id="SSF53067">
    <property type="entry name" value="Actin-like ATPase domain"/>
    <property type="match status" value="2"/>
</dbReference>
<proteinExistence type="inferred from homology"/>
<gene>
    <name evidence="4" type="ORF">CBR_g21192</name>
</gene>
<keyword evidence="2 3" id="KW-0067">ATP-binding</keyword>
<dbReference type="PANTHER" id="PTHR19375">
    <property type="entry name" value="HEAT SHOCK PROTEIN 70KDA"/>
    <property type="match status" value="1"/>
</dbReference>
<dbReference type="PROSITE" id="PS01036">
    <property type="entry name" value="HSP70_3"/>
    <property type="match status" value="1"/>
</dbReference>
<dbReference type="InterPro" id="IPR018181">
    <property type="entry name" value="Heat_shock_70_CS"/>
</dbReference>
<dbReference type="Pfam" id="PF00012">
    <property type="entry name" value="HSP70"/>
    <property type="match status" value="1"/>
</dbReference>
<dbReference type="PRINTS" id="PR00301">
    <property type="entry name" value="HEATSHOCK70"/>
</dbReference>
<dbReference type="PROSITE" id="PS00329">
    <property type="entry name" value="HSP70_2"/>
    <property type="match status" value="1"/>
</dbReference>
<dbReference type="OrthoDB" id="3789372at2759"/>
<dbReference type="Gene3D" id="2.60.34.10">
    <property type="entry name" value="Substrate Binding Domain Of DNAk, Chain A, domain 1"/>
    <property type="match status" value="1"/>
</dbReference>
<organism evidence="4 5">
    <name type="scientific">Chara braunii</name>
    <name type="common">Braun's stonewort</name>
    <dbReference type="NCBI Taxonomy" id="69332"/>
    <lineage>
        <taxon>Eukaryota</taxon>
        <taxon>Viridiplantae</taxon>
        <taxon>Streptophyta</taxon>
        <taxon>Charophyceae</taxon>
        <taxon>Charales</taxon>
        <taxon>Characeae</taxon>
        <taxon>Chara</taxon>
    </lineage>
</organism>
<dbReference type="GO" id="GO:0140662">
    <property type="term" value="F:ATP-dependent protein folding chaperone"/>
    <property type="evidence" value="ECO:0007669"/>
    <property type="project" value="InterPro"/>
</dbReference>
<dbReference type="CDD" id="cd24028">
    <property type="entry name" value="ASKHA_NBD_HSP70_HSPA1-like"/>
    <property type="match status" value="1"/>
</dbReference>
<dbReference type="Gene3D" id="3.90.640.10">
    <property type="entry name" value="Actin, Chain A, domain 4"/>
    <property type="match status" value="1"/>
</dbReference>
<dbReference type="Gene3D" id="3.30.30.30">
    <property type="match status" value="1"/>
</dbReference>
<name>A0A388L0X1_CHABU</name>
<reference evidence="4 5" key="1">
    <citation type="journal article" date="2018" name="Cell">
        <title>The Chara Genome: Secondary Complexity and Implications for Plant Terrestrialization.</title>
        <authorList>
            <person name="Nishiyama T."/>
            <person name="Sakayama H."/>
            <person name="Vries J.D."/>
            <person name="Buschmann H."/>
            <person name="Saint-Marcoux D."/>
            <person name="Ullrich K.K."/>
            <person name="Haas F.B."/>
            <person name="Vanderstraeten L."/>
            <person name="Becker D."/>
            <person name="Lang D."/>
            <person name="Vosolsobe S."/>
            <person name="Rombauts S."/>
            <person name="Wilhelmsson P.K.I."/>
            <person name="Janitza P."/>
            <person name="Kern R."/>
            <person name="Heyl A."/>
            <person name="Rumpler F."/>
            <person name="Villalobos L.I.A.C."/>
            <person name="Clay J.M."/>
            <person name="Skokan R."/>
            <person name="Toyoda A."/>
            <person name="Suzuki Y."/>
            <person name="Kagoshima H."/>
            <person name="Schijlen E."/>
            <person name="Tajeshwar N."/>
            <person name="Catarino B."/>
            <person name="Hetherington A.J."/>
            <person name="Saltykova A."/>
            <person name="Bonnot C."/>
            <person name="Breuninger H."/>
            <person name="Symeonidi A."/>
            <person name="Radhakrishnan G.V."/>
            <person name="Van Nieuwerburgh F."/>
            <person name="Deforce D."/>
            <person name="Chang C."/>
            <person name="Karol K.G."/>
            <person name="Hedrich R."/>
            <person name="Ulvskov P."/>
            <person name="Glockner G."/>
            <person name="Delwiche C.F."/>
            <person name="Petrasek J."/>
            <person name="Van de Peer Y."/>
            <person name="Friml J."/>
            <person name="Beilby M."/>
            <person name="Dolan L."/>
            <person name="Kohara Y."/>
            <person name="Sugano S."/>
            <person name="Fujiyama A."/>
            <person name="Delaux P.-M."/>
            <person name="Quint M."/>
            <person name="TheiBen G."/>
            <person name="Hagemann M."/>
            <person name="Harholt J."/>
            <person name="Dunand C."/>
            <person name="Zachgo S."/>
            <person name="Langdale J."/>
            <person name="Maumus F."/>
            <person name="Straeten D.V.D."/>
            <person name="Gould S.B."/>
            <person name="Rensing S.A."/>
        </authorList>
    </citation>
    <scope>NUCLEOTIDE SEQUENCE [LARGE SCALE GENOMIC DNA]</scope>
    <source>
        <strain evidence="4 5">S276</strain>
    </source>
</reference>
<dbReference type="InterPro" id="IPR029047">
    <property type="entry name" value="HSP70_peptide-bd_sf"/>
</dbReference>
<dbReference type="SUPFAM" id="SSF100920">
    <property type="entry name" value="Heat shock protein 70kD (HSP70), peptide-binding domain"/>
    <property type="match status" value="1"/>
</dbReference>
<evidence type="ECO:0000313" key="5">
    <source>
        <dbReference type="Proteomes" id="UP000265515"/>
    </source>
</evidence>
<comment type="similarity">
    <text evidence="3">Belongs to the heat shock protein 70 family.</text>
</comment>
<evidence type="ECO:0000256" key="2">
    <source>
        <dbReference type="ARBA" id="ARBA00022840"/>
    </source>
</evidence>
<dbReference type="Gene3D" id="3.30.420.40">
    <property type="match status" value="2"/>
</dbReference>
<dbReference type="FunFam" id="3.30.30.30:FF:000001">
    <property type="entry name" value="heat shock 70 kDa protein-like"/>
    <property type="match status" value="1"/>
</dbReference>
<evidence type="ECO:0000256" key="3">
    <source>
        <dbReference type="RuleBase" id="RU003322"/>
    </source>
</evidence>
<dbReference type="EMBL" id="BFEA01000234">
    <property type="protein sequence ID" value="GBG75950.1"/>
    <property type="molecule type" value="Genomic_DNA"/>
</dbReference>
<dbReference type="InterPro" id="IPR013126">
    <property type="entry name" value="Hsp_70_fam"/>
</dbReference>
<dbReference type="AlphaFoldDB" id="A0A388L0X1"/>
<protein>
    <submittedName>
        <fullName evidence="4">Uncharacterized protein</fullName>
    </submittedName>
</protein>